<dbReference type="PANTHER" id="PTHR13555">
    <property type="entry name" value="C2H2 ZINC FINGER CGI-62-RELATED"/>
    <property type="match status" value="1"/>
</dbReference>
<sequence length="165" mass="18766">MGRLVECEFCERLYSAHSLSIHQPQCADNPNSSQRIADVKKQMADHAKRKKMRRSRSQETRKPKGNSTFRADAPAQTMQHNIGPLRLCYVCGNPFEQTKLAAHEETCLMGWTKRTRQLPEWMTTRRPRPLNVPSIDGSVDIVRQNVHAIEQSGRASRVGVLGEND</sequence>
<keyword evidence="3" id="KW-1185">Reference proteome</keyword>
<comment type="caution">
    <text evidence="2">The sequence shown here is derived from an EMBL/GenBank/DDBJ whole genome shotgun (WGS) entry which is preliminary data.</text>
</comment>
<organism evidence="2 3">
    <name type="scientific">Mesorhabditis spiculigera</name>
    <dbReference type="NCBI Taxonomy" id="96644"/>
    <lineage>
        <taxon>Eukaryota</taxon>
        <taxon>Metazoa</taxon>
        <taxon>Ecdysozoa</taxon>
        <taxon>Nematoda</taxon>
        <taxon>Chromadorea</taxon>
        <taxon>Rhabditida</taxon>
        <taxon>Rhabditina</taxon>
        <taxon>Rhabditomorpha</taxon>
        <taxon>Rhabditoidea</taxon>
        <taxon>Rhabditidae</taxon>
        <taxon>Mesorhabditinae</taxon>
        <taxon>Mesorhabditis</taxon>
    </lineage>
</organism>
<gene>
    <name evidence="2" type="ORF">MSPICULIGERA_LOCUS15764</name>
</gene>
<reference evidence="2" key="1">
    <citation type="submission" date="2023-06" db="EMBL/GenBank/DDBJ databases">
        <authorList>
            <person name="Delattre M."/>
        </authorList>
    </citation>
    <scope>NUCLEOTIDE SEQUENCE</scope>
    <source>
        <strain evidence="2">AF72</strain>
    </source>
</reference>
<accession>A0AA36D0A5</accession>
<evidence type="ECO:0000256" key="1">
    <source>
        <dbReference type="SAM" id="MobiDB-lite"/>
    </source>
</evidence>
<evidence type="ECO:0000313" key="3">
    <source>
        <dbReference type="Proteomes" id="UP001177023"/>
    </source>
</evidence>
<name>A0AA36D0A5_9BILA</name>
<dbReference type="PANTHER" id="PTHR13555:SF68">
    <property type="entry name" value="ZINC FINGER PROTEIN 474"/>
    <property type="match status" value="1"/>
</dbReference>
<feature type="compositionally biased region" description="Basic and acidic residues" evidence="1">
    <location>
        <begin position="37"/>
        <end position="46"/>
    </location>
</feature>
<dbReference type="EMBL" id="CATQJA010002651">
    <property type="protein sequence ID" value="CAJ0577492.1"/>
    <property type="molecule type" value="Genomic_DNA"/>
</dbReference>
<evidence type="ECO:0000313" key="2">
    <source>
        <dbReference type="EMBL" id="CAJ0577492.1"/>
    </source>
</evidence>
<feature type="non-terminal residue" evidence="2">
    <location>
        <position position="165"/>
    </location>
</feature>
<dbReference type="InterPro" id="IPR026319">
    <property type="entry name" value="ZC2HC1A/B-like"/>
</dbReference>
<proteinExistence type="predicted"/>
<dbReference type="AlphaFoldDB" id="A0AA36D0A5"/>
<feature type="compositionally biased region" description="Polar residues" evidence="1">
    <location>
        <begin position="23"/>
        <end position="35"/>
    </location>
</feature>
<dbReference type="Pfam" id="PF13913">
    <property type="entry name" value="zf-C2HC_2"/>
    <property type="match status" value="2"/>
</dbReference>
<feature type="region of interest" description="Disordered" evidence="1">
    <location>
        <begin position="23"/>
        <end position="70"/>
    </location>
</feature>
<protein>
    <recommendedName>
        <fullName evidence="4">Zinc finger protein 474</fullName>
    </recommendedName>
</protein>
<evidence type="ECO:0008006" key="4">
    <source>
        <dbReference type="Google" id="ProtNLM"/>
    </source>
</evidence>
<dbReference type="Proteomes" id="UP001177023">
    <property type="component" value="Unassembled WGS sequence"/>
</dbReference>